<evidence type="ECO:0000259" key="1">
    <source>
        <dbReference type="Pfam" id="PF02663"/>
    </source>
</evidence>
<name>A0A0H1QY27_9EURY</name>
<dbReference type="STRING" id="1550566.SZ63_09460"/>
<evidence type="ECO:0000313" key="2">
    <source>
        <dbReference type="EMBL" id="KLK87828.1"/>
    </source>
</evidence>
<comment type="caution">
    <text evidence="2">The sequence shown here is derived from an EMBL/GenBank/DDBJ whole genome shotgun (WGS) entry which is preliminary data.</text>
</comment>
<keyword evidence="3" id="KW-1185">Reference proteome</keyword>
<dbReference type="PANTHER" id="PTHR39418">
    <property type="entry name" value="DEHYDROGENASE-RELATED"/>
    <property type="match status" value="1"/>
</dbReference>
<dbReference type="SUPFAM" id="SSF143555">
    <property type="entry name" value="FwdE-like"/>
    <property type="match status" value="1"/>
</dbReference>
<gene>
    <name evidence="2" type="ORF">SZ63_09460</name>
</gene>
<dbReference type="OrthoDB" id="31120at2157"/>
<dbReference type="Pfam" id="PF02663">
    <property type="entry name" value="FmdE"/>
    <property type="match status" value="1"/>
</dbReference>
<dbReference type="Gene3D" id="3.30.1330.130">
    <property type="match status" value="1"/>
</dbReference>
<dbReference type="AlphaFoldDB" id="A0A0H1QY27"/>
<dbReference type="PANTHER" id="PTHR39418:SF1">
    <property type="entry name" value="DEHYDROGENASE"/>
    <property type="match status" value="1"/>
</dbReference>
<dbReference type="PATRIC" id="fig|1550566.3.peg.2056"/>
<proteinExistence type="predicted"/>
<dbReference type="EMBL" id="JXOJ01000004">
    <property type="protein sequence ID" value="KLK87828.1"/>
    <property type="molecule type" value="Genomic_DNA"/>
</dbReference>
<dbReference type="InterPro" id="IPR003814">
    <property type="entry name" value="FmdEsu_dom"/>
</dbReference>
<feature type="domain" description="Formylmethanofuran dehydrogenase subunit E" evidence="1">
    <location>
        <begin position="26"/>
        <end position="117"/>
    </location>
</feature>
<accession>A0A0H1QY27</accession>
<protein>
    <submittedName>
        <fullName evidence="2">Formylmethanofuran dehydrogenase</fullName>
    </submittedName>
</protein>
<dbReference type="Proteomes" id="UP000035301">
    <property type="component" value="Unassembled WGS sequence"/>
</dbReference>
<sequence>MDAETHRHCRYYNIKNDFSVADLAAFHGHLGPYIVLGYRIGKYIRGNFCDDPFRMKAEVRCAGVPPQSCLADGVQLGSGCTLGKRNIEIISSETVSCSFEADGRRITVTPRPFPLPKRDMDYEAAIEAVAEEMYYRRDDELFDISSP</sequence>
<dbReference type="RefSeq" id="WP_048184596.1">
    <property type="nucleotide sequence ID" value="NZ_JXOJ01000004.1"/>
</dbReference>
<organism evidence="2 3">
    <name type="scientific">Methanoculleus sediminis</name>
    <dbReference type="NCBI Taxonomy" id="1550566"/>
    <lineage>
        <taxon>Archaea</taxon>
        <taxon>Methanobacteriati</taxon>
        <taxon>Methanobacteriota</taxon>
        <taxon>Stenosarchaea group</taxon>
        <taxon>Methanomicrobia</taxon>
        <taxon>Methanomicrobiales</taxon>
        <taxon>Methanomicrobiaceae</taxon>
        <taxon>Methanoculleus</taxon>
    </lineage>
</organism>
<dbReference type="InterPro" id="IPR053194">
    <property type="entry name" value="tRNA_methyltr_O"/>
</dbReference>
<reference evidence="2 3" key="1">
    <citation type="journal article" date="2015" name="Int. J. Syst. Evol. Microbiol.">
        <title>Methanoculleus sediminis sp. nov., a methanogen from sediments near a submarine mud volcano.</title>
        <authorList>
            <person name="Chen S.C."/>
            <person name="Chen M.F."/>
            <person name="Lai M.C."/>
            <person name="Weng C.Y."/>
            <person name="Wu S.Y."/>
            <person name="Lin S."/>
            <person name="Yang T.F."/>
            <person name="Chen P.C."/>
        </authorList>
    </citation>
    <scope>NUCLEOTIDE SEQUENCE [LARGE SCALE GENOMIC DNA]</scope>
    <source>
        <strain evidence="2 3">S3Fa</strain>
    </source>
</reference>
<evidence type="ECO:0000313" key="3">
    <source>
        <dbReference type="Proteomes" id="UP000035301"/>
    </source>
</evidence>